<gene>
    <name evidence="1" type="ORF">NG799_19205</name>
</gene>
<dbReference type="Proteomes" id="UP001525890">
    <property type="component" value="Unassembled WGS sequence"/>
</dbReference>
<dbReference type="EMBL" id="JAMXFF010000031">
    <property type="protein sequence ID" value="MCT7968441.1"/>
    <property type="molecule type" value="Genomic_DNA"/>
</dbReference>
<proteinExistence type="predicted"/>
<reference evidence="1 2" key="1">
    <citation type="journal article" date="2022" name="Front. Microbiol.">
        <title>High genomic differentiation and limited gene flow indicate recent cryptic speciation within the genus Laspinema (cyanobacteria).</title>
        <authorList>
            <person name="Stanojkovic A."/>
            <person name="Skoupy S."/>
            <person name="Skaloud P."/>
            <person name="Dvorak P."/>
        </authorList>
    </citation>
    <scope>NUCLEOTIDE SEQUENCE [LARGE SCALE GENOMIC DNA]</scope>
    <source>
        <strain evidence="1 2">D2a</strain>
    </source>
</reference>
<keyword evidence="2" id="KW-1185">Reference proteome</keyword>
<name>A0ABT2MUM1_9CYAN</name>
<dbReference type="RefSeq" id="WP_368007958.1">
    <property type="nucleotide sequence ID" value="NZ_JAMXFF010000031.1"/>
</dbReference>
<sequence length="56" mass="6374">MRGKRRYAYLRSPRRKKPIGPHCLGLGPVALGIQSGDRSWWQLAGKRSYPVGNRPK</sequence>
<evidence type="ECO:0000313" key="2">
    <source>
        <dbReference type="Proteomes" id="UP001525890"/>
    </source>
</evidence>
<accession>A0ABT2MUM1</accession>
<evidence type="ECO:0000313" key="1">
    <source>
        <dbReference type="EMBL" id="MCT7968441.1"/>
    </source>
</evidence>
<comment type="caution">
    <text evidence="1">The sequence shown here is derived from an EMBL/GenBank/DDBJ whole genome shotgun (WGS) entry which is preliminary data.</text>
</comment>
<protein>
    <submittedName>
        <fullName evidence="1">Uncharacterized protein</fullName>
    </submittedName>
</protein>
<organism evidence="1 2">
    <name type="scientific">Laspinema palackyanum D2a</name>
    <dbReference type="NCBI Taxonomy" id="2953684"/>
    <lineage>
        <taxon>Bacteria</taxon>
        <taxon>Bacillati</taxon>
        <taxon>Cyanobacteriota</taxon>
        <taxon>Cyanophyceae</taxon>
        <taxon>Oscillatoriophycideae</taxon>
        <taxon>Oscillatoriales</taxon>
        <taxon>Laspinemataceae</taxon>
        <taxon>Laspinema</taxon>
        <taxon>Laspinema palackyanum</taxon>
    </lineage>
</organism>